<sequence>MEQQGLDMKTRWLMPREVWHILQIFQLFTVVHKIPQKPPSGSWFLINRRVSRFFRNDGYQWQRKKNGRTIAEAHEYLKVDNEERLSCYYAHTENNRTFQRRIYWMVDPAYEHIVLVHYRDVSEPCNDRKSTLPSESSNALLPLEAMGDPPLCETKLSFAPFRDQASTSKLSNDKSSLPSESGTALWASLEMTGLPTELKSLEGIMIDANAEPGRLSYLFLRSITRDFSQEIGRGGFGVVYLGDLGGGKVAVKKLNISLGFSDTDFVDEIKCLIQTKHNNVVRFLGYCADTHGELVPLNGSYVIAEVPQRLLCLEYVPNGNLQKYLKDKSYRDEWQIRYKMIRGICHGLNYLHGQRINHLDLKPENILLDACMEPKITDFGLSRCFDEGISRVYTKNIRGTLGCIAPETINYGEITFKSDIYGLGIIIIKLLTGHHNYDFQNWHTTLDMESPQVKSCIEIAQTCVALDQHERPSIVEIMQKLNDIERL</sequence>
<dbReference type="Proteomes" id="UP001732700">
    <property type="component" value="Chromosome 1C"/>
</dbReference>
<proteinExistence type="predicted"/>
<keyword evidence="2" id="KW-1185">Reference proteome</keyword>
<dbReference type="EnsemblPlants" id="AVESA.00010b.r2.1CG0116690.1">
    <property type="protein sequence ID" value="AVESA.00010b.r2.1CG0116690.1.CDS"/>
    <property type="gene ID" value="AVESA.00010b.r2.1CG0116690"/>
</dbReference>
<reference evidence="1" key="1">
    <citation type="submission" date="2021-05" db="EMBL/GenBank/DDBJ databases">
        <authorList>
            <person name="Scholz U."/>
            <person name="Mascher M."/>
            <person name="Fiebig A."/>
        </authorList>
    </citation>
    <scope>NUCLEOTIDE SEQUENCE [LARGE SCALE GENOMIC DNA]</scope>
</reference>
<reference evidence="1" key="2">
    <citation type="submission" date="2025-09" db="UniProtKB">
        <authorList>
            <consortium name="EnsemblPlants"/>
        </authorList>
    </citation>
    <scope>IDENTIFICATION</scope>
</reference>
<evidence type="ECO:0000313" key="2">
    <source>
        <dbReference type="Proteomes" id="UP001732700"/>
    </source>
</evidence>
<evidence type="ECO:0000313" key="1">
    <source>
        <dbReference type="EnsemblPlants" id="AVESA.00010b.r2.1CG0116690.1.CDS"/>
    </source>
</evidence>
<protein>
    <submittedName>
        <fullName evidence="1">Uncharacterized protein</fullName>
    </submittedName>
</protein>
<name>A0ACD5TRM9_AVESA</name>
<organism evidence="1 2">
    <name type="scientific">Avena sativa</name>
    <name type="common">Oat</name>
    <dbReference type="NCBI Taxonomy" id="4498"/>
    <lineage>
        <taxon>Eukaryota</taxon>
        <taxon>Viridiplantae</taxon>
        <taxon>Streptophyta</taxon>
        <taxon>Embryophyta</taxon>
        <taxon>Tracheophyta</taxon>
        <taxon>Spermatophyta</taxon>
        <taxon>Magnoliopsida</taxon>
        <taxon>Liliopsida</taxon>
        <taxon>Poales</taxon>
        <taxon>Poaceae</taxon>
        <taxon>BOP clade</taxon>
        <taxon>Pooideae</taxon>
        <taxon>Poodae</taxon>
        <taxon>Poeae</taxon>
        <taxon>Poeae Chloroplast Group 1 (Aveneae type)</taxon>
        <taxon>Aveninae</taxon>
        <taxon>Avena</taxon>
    </lineage>
</organism>
<accession>A0ACD5TRM9</accession>